<dbReference type="InterPro" id="IPR029411">
    <property type="entry name" value="RG-lyase_III"/>
</dbReference>
<evidence type="ECO:0000313" key="14">
    <source>
        <dbReference type="EMBL" id="UJO23957.1"/>
    </source>
</evidence>
<dbReference type="GO" id="GO:0005576">
    <property type="term" value="C:extracellular region"/>
    <property type="evidence" value="ECO:0007669"/>
    <property type="project" value="UniProtKB-SubCell"/>
</dbReference>
<reference evidence="14" key="2">
    <citation type="journal article" date="2022" name="Microb. Genom.">
        <title>A chromosome-scale genome assembly of the tomato pathogen Cladosporium fulvum reveals a compartmentalized genome architecture and the presence of a dispensable chromosome.</title>
        <authorList>
            <person name="Zaccaron A.Z."/>
            <person name="Chen L.H."/>
            <person name="Samaras A."/>
            <person name="Stergiopoulos I."/>
        </authorList>
    </citation>
    <scope>NUCLEOTIDE SEQUENCE</scope>
    <source>
        <strain evidence="14">Race5_Kim</strain>
    </source>
</reference>
<comment type="subcellular location">
    <subcellularLocation>
        <location evidence="2">Secreted</location>
    </subcellularLocation>
</comment>
<dbReference type="GeneID" id="71992965"/>
<evidence type="ECO:0000313" key="15">
    <source>
        <dbReference type="Proteomes" id="UP000756132"/>
    </source>
</evidence>
<evidence type="ECO:0000256" key="2">
    <source>
        <dbReference type="ARBA" id="ARBA00004613"/>
    </source>
</evidence>
<feature type="chain" id="PRO_5040391869" description="rhamnogalacturonan endolyase" evidence="11">
    <location>
        <begin position="20"/>
        <end position="670"/>
    </location>
</feature>
<dbReference type="Gene3D" id="2.70.98.10">
    <property type="match status" value="1"/>
</dbReference>
<dbReference type="KEGG" id="ffu:CLAFUR5_13087"/>
<dbReference type="GO" id="GO:0102210">
    <property type="term" value="F:rhamnogalacturonan endolyase activity"/>
    <property type="evidence" value="ECO:0007669"/>
    <property type="project" value="UniProtKB-EC"/>
</dbReference>
<keyword evidence="6 11" id="KW-0732">Signal</keyword>
<dbReference type="Gene3D" id="2.60.40.1120">
    <property type="entry name" value="Carboxypeptidase-like, regulatory domain"/>
    <property type="match status" value="1"/>
</dbReference>
<dbReference type="Pfam" id="PF14686">
    <property type="entry name" value="fn3_3"/>
    <property type="match status" value="1"/>
</dbReference>
<evidence type="ECO:0000256" key="8">
    <source>
        <dbReference type="ARBA" id="ARBA00023239"/>
    </source>
</evidence>
<evidence type="ECO:0000256" key="1">
    <source>
        <dbReference type="ARBA" id="ARBA00001324"/>
    </source>
</evidence>
<dbReference type="SUPFAM" id="SSF49452">
    <property type="entry name" value="Starch-binding domain-like"/>
    <property type="match status" value="1"/>
</dbReference>
<dbReference type="SUPFAM" id="SSF49785">
    <property type="entry name" value="Galactose-binding domain-like"/>
    <property type="match status" value="1"/>
</dbReference>
<feature type="domain" description="Rhamnogalacturonan lyase" evidence="13">
    <location>
        <begin position="360"/>
        <end position="438"/>
    </location>
</feature>
<dbReference type="PANTHER" id="PTHR32018:SF9">
    <property type="entry name" value="RHAMNOGALACTURONATE LYASE B"/>
    <property type="match status" value="1"/>
</dbReference>
<evidence type="ECO:0000256" key="11">
    <source>
        <dbReference type="SAM" id="SignalP"/>
    </source>
</evidence>
<keyword evidence="8 14" id="KW-0456">Lyase</keyword>
<evidence type="ECO:0000256" key="3">
    <source>
        <dbReference type="ARBA" id="ARBA00010418"/>
    </source>
</evidence>
<dbReference type="AlphaFoldDB" id="A0A9Q8PK90"/>
<dbReference type="EMBL" id="CP090173">
    <property type="protein sequence ID" value="UJO23957.1"/>
    <property type="molecule type" value="Genomic_DNA"/>
</dbReference>
<accession>A0A9Q8PK90</accession>
<comment type="catalytic activity">
    <reaction evidence="1">
        <text>Endotype eliminative cleavage of L-alpha-rhamnopyranosyl-(1-&gt;4)-alpha-D-galactopyranosyluronic acid bonds of rhamnogalacturonan I domains in ramified hairy regions of pectin leaving L-rhamnopyranose at the reducing end and 4-deoxy-4,5-unsaturated D-galactopyranosyluronic acid at the non-reducing end.</text>
        <dbReference type="EC" id="4.2.2.23"/>
    </reaction>
</comment>
<evidence type="ECO:0000259" key="13">
    <source>
        <dbReference type="Pfam" id="PF14686"/>
    </source>
</evidence>
<gene>
    <name evidence="14" type="ORF">CLAFUR5_13087</name>
</gene>
<dbReference type="InterPro" id="IPR014718">
    <property type="entry name" value="GH-type_carb-bd"/>
</dbReference>
<evidence type="ECO:0000256" key="4">
    <source>
        <dbReference type="ARBA" id="ARBA00012437"/>
    </source>
</evidence>
<keyword evidence="7" id="KW-0325">Glycoprotein</keyword>
<dbReference type="InterPro" id="IPR029413">
    <property type="entry name" value="RG-lyase_II"/>
</dbReference>
<dbReference type="CDD" id="cd10320">
    <property type="entry name" value="RGL4_N"/>
    <property type="match status" value="1"/>
</dbReference>
<evidence type="ECO:0000259" key="12">
    <source>
        <dbReference type="Pfam" id="PF14683"/>
    </source>
</evidence>
<dbReference type="PANTHER" id="PTHR32018">
    <property type="entry name" value="RHAMNOGALACTURONATE LYASE FAMILY PROTEIN"/>
    <property type="match status" value="1"/>
</dbReference>
<comment type="similarity">
    <text evidence="3">Belongs to the polysaccharide lyase 4 family.</text>
</comment>
<dbReference type="GO" id="GO:0030246">
    <property type="term" value="F:carbohydrate binding"/>
    <property type="evidence" value="ECO:0007669"/>
    <property type="project" value="InterPro"/>
</dbReference>
<dbReference type="RefSeq" id="XP_047768323.1">
    <property type="nucleotide sequence ID" value="XM_047912235.1"/>
</dbReference>
<evidence type="ECO:0000256" key="10">
    <source>
        <dbReference type="ARBA" id="ARBA00023326"/>
    </source>
</evidence>
<organism evidence="14 15">
    <name type="scientific">Passalora fulva</name>
    <name type="common">Tomato leaf mold</name>
    <name type="synonym">Cladosporium fulvum</name>
    <dbReference type="NCBI Taxonomy" id="5499"/>
    <lineage>
        <taxon>Eukaryota</taxon>
        <taxon>Fungi</taxon>
        <taxon>Dikarya</taxon>
        <taxon>Ascomycota</taxon>
        <taxon>Pezizomycotina</taxon>
        <taxon>Dothideomycetes</taxon>
        <taxon>Dothideomycetidae</taxon>
        <taxon>Mycosphaerellales</taxon>
        <taxon>Mycosphaerellaceae</taxon>
        <taxon>Fulvia</taxon>
    </lineage>
</organism>
<keyword evidence="10" id="KW-0624">Polysaccharide degradation</keyword>
<dbReference type="OrthoDB" id="2130367at2759"/>
<dbReference type="Proteomes" id="UP000756132">
    <property type="component" value="Chromosome 11"/>
</dbReference>
<keyword evidence="15" id="KW-1185">Reference proteome</keyword>
<evidence type="ECO:0000256" key="9">
    <source>
        <dbReference type="ARBA" id="ARBA00023277"/>
    </source>
</evidence>
<name>A0A9Q8PK90_PASFU</name>
<dbReference type="EC" id="4.2.2.23" evidence="4"/>
<evidence type="ECO:0000256" key="5">
    <source>
        <dbReference type="ARBA" id="ARBA00022525"/>
    </source>
</evidence>
<dbReference type="SUPFAM" id="SSF74650">
    <property type="entry name" value="Galactose mutarotase-like"/>
    <property type="match status" value="1"/>
</dbReference>
<feature type="signal peptide" evidence="11">
    <location>
        <begin position="1"/>
        <end position="19"/>
    </location>
</feature>
<evidence type="ECO:0000256" key="7">
    <source>
        <dbReference type="ARBA" id="ARBA00023180"/>
    </source>
</evidence>
<dbReference type="InterPro" id="IPR008979">
    <property type="entry name" value="Galactose-bd-like_sf"/>
</dbReference>
<proteinExistence type="inferred from homology"/>
<evidence type="ECO:0000256" key="6">
    <source>
        <dbReference type="ARBA" id="ARBA00022729"/>
    </source>
</evidence>
<reference evidence="14" key="1">
    <citation type="submission" date="2021-12" db="EMBL/GenBank/DDBJ databases">
        <authorList>
            <person name="Zaccaron A."/>
            <person name="Stergiopoulos I."/>
        </authorList>
    </citation>
    <scope>NUCLEOTIDE SEQUENCE</scope>
    <source>
        <strain evidence="14">Race5_Kim</strain>
    </source>
</reference>
<dbReference type="GO" id="GO:0000272">
    <property type="term" value="P:polysaccharide catabolic process"/>
    <property type="evidence" value="ECO:0007669"/>
    <property type="project" value="UniProtKB-KW"/>
</dbReference>
<keyword evidence="9" id="KW-0119">Carbohydrate metabolism</keyword>
<dbReference type="Pfam" id="PF14683">
    <property type="entry name" value="CBM-like"/>
    <property type="match status" value="1"/>
</dbReference>
<dbReference type="InterPro" id="IPR051850">
    <property type="entry name" value="Polysacch_Lyase_4"/>
</dbReference>
<sequence>MAFLRTFAALAILAASANALLITNETSSRLTLSNNDLTVSLNKSTSHIDTLTLSGQNLLGTQSGSTGIGPYLDCYCTPSGAYTPGRIAPQYTLLSGTDATNTSWGAIVLTETYPSTNQTLSQYWFLRDGETGLHTFSRLTYHNASQPLLRNLQEFRTLFRPNTRLWTHLSTNERQYAPLPYHNPAASDPGNAITVQDATWYLPNASDPYVLAESDYFTKYTFSDTWRDHKVHGLFSDGSTSADGSTFGAWFVMNTIDTYNGGPTHSDLTVDGIVYNYIVSNHHGNQVPNITDGFERTYGPGYYHFNKGAADASLEELRQDAERYADPEWNAEFYDSIAKVVPGYVPSAGRGAWSGKVVLPKGAMRPVAILTESGRNWQDNVFEPDTYQYWADVDAGTGEVEIGRVKAGTYRLTVYADGAFGQFEVDDVVVEAGKTTTTDVAWTEESWGVELWRIGTPDKSSGEYRHGYQPDPDHPLHPEEYRIYWAVYDFVDDFPEGVTFEVGKDNVTEDLNYVHWSVFGGYANSIRTEPYYGDGNVNNWTVLFDVSDTQIRNHSQATLTVQLAGAKTAAGNTDVFNVTQPYSNLPFVVNVNGDDLEPWTIPYNQSSSCAVRSAVICYNIAHKFVFDASVLKGGQNELILSLPFNATDYESALLPESVYVQYDALRLEIR</sequence>
<dbReference type="OMA" id="ATWYLGN"/>
<dbReference type="InterPro" id="IPR011013">
    <property type="entry name" value="Gal_mutarotase_sf_dom"/>
</dbReference>
<feature type="domain" description="Rhamnogalacturonan lyase" evidence="12">
    <location>
        <begin position="450"/>
        <end position="667"/>
    </location>
</feature>
<protein>
    <recommendedName>
        <fullName evidence="4">rhamnogalacturonan endolyase</fullName>
        <ecNumber evidence="4">4.2.2.23</ecNumber>
    </recommendedName>
</protein>
<dbReference type="CDD" id="cd10316">
    <property type="entry name" value="RGL4_M"/>
    <property type="match status" value="1"/>
</dbReference>
<dbReference type="InterPro" id="IPR013784">
    <property type="entry name" value="Carb-bd-like_fold"/>
</dbReference>
<keyword evidence="5" id="KW-0964">Secreted</keyword>